<dbReference type="PANTHER" id="PTHR21141">
    <property type="entry name" value="60S ACIDIC RIBOSOMAL PROTEIN FAMILY MEMBER"/>
    <property type="match status" value="1"/>
</dbReference>
<evidence type="ECO:0000256" key="2">
    <source>
        <dbReference type="SAM" id="MobiDB-lite"/>
    </source>
</evidence>
<protein>
    <submittedName>
        <fullName evidence="3">Uncharacterized protein</fullName>
    </submittedName>
</protein>
<evidence type="ECO:0000313" key="4">
    <source>
        <dbReference type="Proteomes" id="UP000287651"/>
    </source>
</evidence>
<dbReference type="GO" id="GO:0022625">
    <property type="term" value="C:cytosolic large ribosomal subunit"/>
    <property type="evidence" value="ECO:0007669"/>
    <property type="project" value="InterPro"/>
</dbReference>
<dbReference type="AlphaFoldDB" id="A0A427AKL0"/>
<sequence>MLRFGISKRWAGLVSVPVRFGSDSNRIMVWSNLTPLEKLASVPCGGGGAVAVAATAGGSGGASAAPAAAEPKTDTKVEEKEESDDVSVTFYDLTAEFLMFSPFWLETPWV</sequence>
<feature type="region of interest" description="Disordered" evidence="2">
    <location>
        <begin position="57"/>
        <end position="81"/>
    </location>
</feature>
<proteinExistence type="predicted"/>
<dbReference type="EMBL" id="AMZH03002098">
    <property type="protein sequence ID" value="RRT76799.1"/>
    <property type="molecule type" value="Genomic_DNA"/>
</dbReference>
<dbReference type="PANTHER" id="PTHR21141:SF5">
    <property type="entry name" value="LARGE RIBOSOMAL SUBUNIT PROTEIN P2"/>
    <property type="match status" value="1"/>
</dbReference>
<dbReference type="Proteomes" id="UP000287651">
    <property type="component" value="Unassembled WGS sequence"/>
</dbReference>
<comment type="caution">
    <text evidence="3">The sequence shown here is derived from an EMBL/GenBank/DDBJ whole genome shotgun (WGS) entry which is preliminary data.</text>
</comment>
<comment type="function">
    <text evidence="1">Plays an important role in the elongation step of protein synthesis.</text>
</comment>
<feature type="compositionally biased region" description="Low complexity" evidence="2">
    <location>
        <begin position="57"/>
        <end position="69"/>
    </location>
</feature>
<dbReference type="GO" id="GO:0003735">
    <property type="term" value="F:structural constituent of ribosome"/>
    <property type="evidence" value="ECO:0007669"/>
    <property type="project" value="InterPro"/>
</dbReference>
<accession>A0A427AKL0</accession>
<evidence type="ECO:0000256" key="1">
    <source>
        <dbReference type="ARBA" id="ARBA00003362"/>
    </source>
</evidence>
<name>A0A427AKL0_ENSVE</name>
<organism evidence="3 4">
    <name type="scientific">Ensete ventricosum</name>
    <name type="common">Abyssinian banana</name>
    <name type="synonym">Musa ensete</name>
    <dbReference type="NCBI Taxonomy" id="4639"/>
    <lineage>
        <taxon>Eukaryota</taxon>
        <taxon>Viridiplantae</taxon>
        <taxon>Streptophyta</taxon>
        <taxon>Embryophyta</taxon>
        <taxon>Tracheophyta</taxon>
        <taxon>Spermatophyta</taxon>
        <taxon>Magnoliopsida</taxon>
        <taxon>Liliopsida</taxon>
        <taxon>Zingiberales</taxon>
        <taxon>Musaceae</taxon>
        <taxon>Ensete</taxon>
    </lineage>
</organism>
<dbReference type="InterPro" id="IPR044076">
    <property type="entry name" value="Ribosomal_P2"/>
</dbReference>
<reference evidence="3 4" key="1">
    <citation type="journal article" date="2014" name="Agronomy (Basel)">
        <title>A Draft Genome Sequence for Ensete ventricosum, the Drought-Tolerant Tree Against Hunger.</title>
        <authorList>
            <person name="Harrison J."/>
            <person name="Moore K.A."/>
            <person name="Paszkiewicz K."/>
            <person name="Jones T."/>
            <person name="Grant M."/>
            <person name="Ambacheew D."/>
            <person name="Muzemil S."/>
            <person name="Studholme D.J."/>
        </authorList>
    </citation>
    <scope>NUCLEOTIDE SEQUENCE [LARGE SCALE GENOMIC DNA]</scope>
</reference>
<gene>
    <name evidence="3" type="ORF">B296_00029645</name>
</gene>
<evidence type="ECO:0000313" key="3">
    <source>
        <dbReference type="EMBL" id="RRT76799.1"/>
    </source>
</evidence>
<dbReference type="GO" id="GO:0002182">
    <property type="term" value="P:cytoplasmic translational elongation"/>
    <property type="evidence" value="ECO:0007669"/>
    <property type="project" value="InterPro"/>
</dbReference>